<evidence type="ECO:0000256" key="1">
    <source>
        <dbReference type="SAM" id="SignalP"/>
    </source>
</evidence>
<sequence length="73" mass="6820">MQKILLSLMILMLLSASACTNMSRTQQGALSGGAIGAGAGLGISALTGGSLGAGALIGGALGGVAGGIYGNQK</sequence>
<dbReference type="EMBL" id="FOTO01000001">
    <property type="protein sequence ID" value="SFL28828.1"/>
    <property type="molecule type" value="Genomic_DNA"/>
</dbReference>
<gene>
    <name evidence="2" type="ORF">SAMN05421830_101378</name>
</gene>
<dbReference type="PROSITE" id="PS51257">
    <property type="entry name" value="PROKAR_LIPOPROTEIN"/>
    <property type="match status" value="1"/>
</dbReference>
<evidence type="ECO:0000313" key="2">
    <source>
        <dbReference type="EMBL" id="SFL28828.1"/>
    </source>
</evidence>
<accession>A0A8G2BZW3</accession>
<dbReference type="Proteomes" id="UP000199581">
    <property type="component" value="Unassembled WGS sequence"/>
</dbReference>
<dbReference type="AlphaFoldDB" id="A0A8G2BZW3"/>
<feature type="chain" id="PRO_5034338776" description="Osmotically inducible lipoprotein OsmB" evidence="1">
    <location>
        <begin position="19"/>
        <end position="73"/>
    </location>
</feature>
<proteinExistence type="predicted"/>
<name>A0A8G2BZW3_DESNO</name>
<reference evidence="2 3" key="1">
    <citation type="submission" date="2016-10" db="EMBL/GenBank/DDBJ databases">
        <authorList>
            <person name="Varghese N."/>
            <person name="Submissions S."/>
        </authorList>
    </citation>
    <scope>NUCLEOTIDE SEQUENCE [LARGE SCALE GENOMIC DNA]</scope>
    <source>
        <strain evidence="2 3">DSM 1741</strain>
    </source>
</reference>
<evidence type="ECO:0000313" key="3">
    <source>
        <dbReference type="Proteomes" id="UP000199581"/>
    </source>
</evidence>
<comment type="caution">
    <text evidence="2">The sequence shown here is derived from an EMBL/GenBank/DDBJ whole genome shotgun (WGS) entry which is preliminary data.</text>
</comment>
<keyword evidence="3" id="KW-1185">Reference proteome</keyword>
<evidence type="ECO:0008006" key="4">
    <source>
        <dbReference type="Google" id="ProtNLM"/>
    </source>
</evidence>
<organism evidence="2 3">
    <name type="scientific">Desulfomicrobium norvegicum (strain DSM 1741 / NCIMB 8310)</name>
    <name type="common">Desulfovibrio baculatus (strain Norway 4)</name>
    <name type="synonym">Desulfovibrio desulfuricans (strain Norway 4)</name>
    <dbReference type="NCBI Taxonomy" id="52561"/>
    <lineage>
        <taxon>Bacteria</taxon>
        <taxon>Pseudomonadati</taxon>
        <taxon>Thermodesulfobacteriota</taxon>
        <taxon>Desulfovibrionia</taxon>
        <taxon>Desulfovibrionales</taxon>
        <taxon>Desulfomicrobiaceae</taxon>
        <taxon>Desulfomicrobium</taxon>
    </lineage>
</organism>
<feature type="signal peptide" evidence="1">
    <location>
        <begin position="1"/>
        <end position="18"/>
    </location>
</feature>
<dbReference type="RefSeq" id="WP_092188691.1">
    <property type="nucleotide sequence ID" value="NZ_FOTO01000001.1"/>
</dbReference>
<protein>
    <recommendedName>
        <fullName evidence="4">Osmotically inducible lipoprotein OsmB</fullName>
    </recommendedName>
</protein>
<keyword evidence="1" id="KW-0732">Signal</keyword>